<protein>
    <submittedName>
        <fullName evidence="1">Uncharacterized protein</fullName>
    </submittedName>
</protein>
<keyword evidence="2" id="KW-1185">Reference proteome</keyword>
<dbReference type="EnsemblMetazoa" id="GAUT006227-RA">
    <property type="protein sequence ID" value="GAUT006227-PA"/>
    <property type="gene ID" value="GAUT006227"/>
</dbReference>
<organism evidence="1 2">
    <name type="scientific">Glossina austeni</name>
    <name type="common">Savannah tsetse fly</name>
    <dbReference type="NCBI Taxonomy" id="7395"/>
    <lineage>
        <taxon>Eukaryota</taxon>
        <taxon>Metazoa</taxon>
        <taxon>Ecdysozoa</taxon>
        <taxon>Arthropoda</taxon>
        <taxon>Hexapoda</taxon>
        <taxon>Insecta</taxon>
        <taxon>Pterygota</taxon>
        <taxon>Neoptera</taxon>
        <taxon>Endopterygota</taxon>
        <taxon>Diptera</taxon>
        <taxon>Brachycera</taxon>
        <taxon>Muscomorpha</taxon>
        <taxon>Hippoboscoidea</taxon>
        <taxon>Glossinidae</taxon>
        <taxon>Glossina</taxon>
    </lineage>
</organism>
<accession>A0A1A9UIR4</accession>
<name>A0A1A9UIR4_GLOAU</name>
<dbReference type="Proteomes" id="UP000078200">
    <property type="component" value="Unassembled WGS sequence"/>
</dbReference>
<reference evidence="1" key="1">
    <citation type="submission" date="2020-05" db="UniProtKB">
        <authorList>
            <consortium name="EnsemblMetazoa"/>
        </authorList>
    </citation>
    <scope>IDENTIFICATION</scope>
    <source>
        <strain evidence="1">TTRI</strain>
    </source>
</reference>
<dbReference type="VEuPathDB" id="VectorBase:GAUT006227"/>
<dbReference type="AlphaFoldDB" id="A0A1A9UIR4"/>
<sequence>MYCCYSKRKELDVHMLLDFWFIHHLTKLQPNAVQLDLRRFQPRVRRPSASIASASTDLTSVPVVNSQNRKSVGMSVDRSVPAAQGGENRSTGLEVENANGDLVQLRIMAPRKSIFLFRAAADTPIDDVLQFIYVNVQKRPISVLKFNYKQLWELGGKVVKVAPFEIRMLQTSKRSCVPKCRFKFKGIYADAFHTVVMYLLETSVTAI</sequence>
<proteinExistence type="predicted"/>
<evidence type="ECO:0000313" key="1">
    <source>
        <dbReference type="EnsemblMetazoa" id="GAUT006227-PA"/>
    </source>
</evidence>
<evidence type="ECO:0000313" key="2">
    <source>
        <dbReference type="Proteomes" id="UP000078200"/>
    </source>
</evidence>